<sequence>MPPNPIQHFKRIGVVGAGNMGSMMVFAFSEIGLDVSVWDVSKGNLDQLMGNVKASKDIKTKVEGYHDIDEFTRSLEGAGDRKLFMFSITHGQPADSVLSMIKKDLKKGDIILDGGNENYRRTERRQKECKEIGVSWIGMGVSGGYQSARRGPSLSPGGDAEAMNIVMPLLEAYSAKDKKTGLPCVTAVGPAGSGHFVKMVHNGIEGGMLSTLAEAWSLLHYGLGMNYDEIGDIFEQWNKEGELKNNYLIQIGSEICHVKRTPQGDHKGEGVSNKDGYVLDDVLDKVVQDDDNTEGTPLWALMDSAFRHVSAPTLATAHYMRISSGNREERVKVAKKIQVPSPKPIERIKNRKEFVEHIRRAVYVAFLASFCQGLEIISRASLDEGWNIDLGKCLQIWRAGCIIQSEAIADILQPALSADKQMTNIKFIDKVAQELHKNFESLKQVVIESVMSDHYIPAISATLEYLKYEGGTKLPTKFMEAQMDFFGAHAYNKPGVPGEDPGPNPVRIAVIGGTGLRELPGFTQVASLEISTPWGNPSSPITILHHKCTTTGKLVAVAFLSRHGLHHQLTPHEVPARANIAALRSIGVRTIIAFSAVGSLQEEVKPRDFVVPNQVIDRTKGFRPWTFFEQGVVAHVPFADPFDERVAKVVRECGHSLEGEGVTLHDKGTIICMEGPQFSTRAESHMYRSWGGTVINMSCLPEAKLAREAEIAYQMICMSTDYDCWHESTADVTVEMVMGNMKANAENARRFVTAVLDTLANDENSDLVQAKHIEGSIKFGLTTPQAQWSPDARQRLDYLFPGAFQ</sequence>
<evidence type="ECO:0000259" key="10">
    <source>
        <dbReference type="SMART" id="SM01350"/>
    </source>
</evidence>
<dbReference type="InterPro" id="IPR006183">
    <property type="entry name" value="Pgluconate_DH"/>
</dbReference>
<feature type="binding site" evidence="9">
    <location>
        <position position="514"/>
    </location>
    <ligand>
        <name>phosphate</name>
        <dbReference type="ChEBI" id="CHEBI:43474"/>
    </ligand>
</feature>
<dbReference type="Gene3D" id="3.40.50.720">
    <property type="entry name" value="NAD(P)-binding Rossmann-like Domain"/>
    <property type="match status" value="1"/>
</dbReference>
<evidence type="ECO:0000256" key="9">
    <source>
        <dbReference type="HAMAP-Rule" id="MF_03155"/>
    </source>
</evidence>
<evidence type="ECO:0000256" key="8">
    <source>
        <dbReference type="ARBA" id="ARBA00023126"/>
    </source>
</evidence>
<dbReference type="PANTHER" id="PTHR11811">
    <property type="entry name" value="6-PHOSPHOGLUCONATE DEHYDROGENASE"/>
    <property type="match status" value="1"/>
</dbReference>
<dbReference type="InterPro" id="IPR000845">
    <property type="entry name" value="Nucleoside_phosphorylase_d"/>
</dbReference>
<keyword evidence="9" id="KW-0539">Nucleus</keyword>
<dbReference type="SUPFAM" id="SSF53167">
    <property type="entry name" value="Purine and uridine phosphorylases"/>
    <property type="match status" value="1"/>
</dbReference>
<keyword evidence="5 9" id="KW-0660">Purine salvage</keyword>
<dbReference type="UniPathway" id="UPA00904">
    <property type="reaction ID" value="UER00873"/>
</dbReference>
<dbReference type="RefSeq" id="XP_040638722.1">
    <property type="nucleotide sequence ID" value="XM_040786369.1"/>
</dbReference>
<dbReference type="EC" id="2.4.2.28" evidence="9"/>
<dbReference type="STRING" id="1388766.A0A017SEL0"/>
<dbReference type="InterPro" id="IPR036291">
    <property type="entry name" value="NAD(P)-bd_dom_sf"/>
</dbReference>
<comment type="similarity">
    <text evidence="9">Belongs to the PNP/MTAP phosphorylase family. MTAP subfamily.</text>
</comment>
<protein>
    <recommendedName>
        <fullName evidence="9">S-methyl-5'-thioadenosine phosphorylase</fullName>
        <ecNumber evidence="9">2.4.2.28</ecNumber>
    </recommendedName>
    <alternativeName>
        <fullName evidence="9">5'-methylthioadenosine phosphorylase</fullName>
        <shortName evidence="9">MTA phosphorylase</shortName>
        <shortName evidence="9">MTAP</shortName>
        <shortName evidence="9">MTAPase</shortName>
    </alternativeName>
</protein>
<evidence type="ECO:0000256" key="3">
    <source>
        <dbReference type="ARBA" id="ARBA00022676"/>
    </source>
</evidence>
<evidence type="ECO:0000313" key="12">
    <source>
        <dbReference type="Proteomes" id="UP000019804"/>
    </source>
</evidence>
<keyword evidence="7" id="KW-0311">Gluconate utilization</keyword>
<dbReference type="Proteomes" id="UP000019804">
    <property type="component" value="Unassembled WGS sequence"/>
</dbReference>
<reference evidence="12" key="1">
    <citation type="journal article" date="2014" name="Nat. Commun.">
        <title>Genomic adaptations of the halophilic Dead Sea filamentous fungus Eurotium rubrum.</title>
        <authorList>
            <person name="Kis-Papo T."/>
            <person name="Weig A.R."/>
            <person name="Riley R."/>
            <person name="Persoh D."/>
            <person name="Salamov A."/>
            <person name="Sun H."/>
            <person name="Lipzen A."/>
            <person name="Wasser S.P."/>
            <person name="Rambold G."/>
            <person name="Grigoriev I.V."/>
            <person name="Nevo E."/>
        </authorList>
    </citation>
    <scope>NUCLEOTIDE SEQUENCE [LARGE SCALE GENOMIC DNA]</scope>
    <source>
        <strain evidence="12">CBS 135680</strain>
    </source>
</reference>
<feature type="site" description="Important for substrate specificity" evidence="9">
    <location>
        <position position="734"/>
    </location>
</feature>
<comment type="subunit">
    <text evidence="9">Homotrimer.</text>
</comment>
<gene>
    <name evidence="11" type="ORF">EURHEDRAFT_515366</name>
</gene>
<feature type="binding site" evidence="9">
    <location>
        <begin position="721"/>
        <end position="723"/>
    </location>
    <ligand>
        <name>substrate</name>
    </ligand>
</feature>
<evidence type="ECO:0000256" key="1">
    <source>
        <dbReference type="ARBA" id="ARBA00004874"/>
    </source>
</evidence>
<feature type="binding site" evidence="9">
    <location>
        <begin position="562"/>
        <end position="563"/>
    </location>
    <ligand>
        <name>phosphate</name>
        <dbReference type="ChEBI" id="CHEBI:43474"/>
    </ligand>
</feature>
<keyword evidence="6" id="KW-0560">Oxidoreductase</keyword>
<accession>A0A017SEL0</accession>
<dbReference type="GO" id="GO:0004616">
    <property type="term" value="F:phosphogluconate dehydrogenase (decarboxylating) activity"/>
    <property type="evidence" value="ECO:0007669"/>
    <property type="project" value="InterPro"/>
</dbReference>
<dbReference type="HOGENOM" id="CLU_016264_0_0_1"/>
<dbReference type="AlphaFoldDB" id="A0A017SEL0"/>
<comment type="similarity">
    <text evidence="2">Belongs to the 6-phosphogluconate dehydrogenase family.</text>
</comment>
<dbReference type="InterPro" id="IPR008927">
    <property type="entry name" value="6-PGluconate_DH-like_C_sf"/>
</dbReference>
<dbReference type="GO" id="GO:0019521">
    <property type="term" value="P:D-gluconate metabolic process"/>
    <property type="evidence" value="ECO:0007669"/>
    <property type="project" value="UniProtKB-KW"/>
</dbReference>
<comment type="pathway">
    <text evidence="9">Amino-acid biosynthesis; L-methionine biosynthesis via salvage pathway; S-methyl-5-thio-alpha-D-ribose 1-phosphate from S-methyl-5'-thioadenosine (phosphorylase route): step 1/1.</text>
</comment>
<dbReference type="PROSITE" id="PS01240">
    <property type="entry name" value="PNP_MTAP_2"/>
    <property type="match status" value="1"/>
</dbReference>
<dbReference type="OrthoDB" id="434986at2759"/>
<feature type="domain" description="6-phosphogluconate dehydrogenase C-terminal" evidence="10">
    <location>
        <begin position="194"/>
        <end position="535"/>
    </location>
</feature>
<feature type="site" description="Important for substrate specificity" evidence="9">
    <location>
        <position position="679"/>
    </location>
</feature>
<dbReference type="InterPro" id="IPR018099">
    <property type="entry name" value="Purine_phosphorylase-2_CS"/>
</dbReference>
<dbReference type="InterPro" id="IPR013328">
    <property type="entry name" value="6PGD_dom2"/>
</dbReference>
<keyword evidence="8" id="KW-0570">Pentose shunt</keyword>
<evidence type="ECO:0000256" key="2">
    <source>
        <dbReference type="ARBA" id="ARBA00008419"/>
    </source>
</evidence>
<dbReference type="GO" id="GO:0050661">
    <property type="term" value="F:NADP binding"/>
    <property type="evidence" value="ECO:0007669"/>
    <property type="project" value="InterPro"/>
</dbReference>
<dbReference type="InterPro" id="IPR006114">
    <property type="entry name" value="6PGDH_C"/>
</dbReference>
<dbReference type="Gene3D" id="3.40.50.1580">
    <property type="entry name" value="Nucleoside phosphorylase domain"/>
    <property type="match status" value="1"/>
</dbReference>
<evidence type="ECO:0000256" key="4">
    <source>
        <dbReference type="ARBA" id="ARBA00022679"/>
    </source>
</evidence>
<keyword evidence="4 9" id="KW-0808">Transferase</keyword>
<evidence type="ECO:0000256" key="6">
    <source>
        <dbReference type="ARBA" id="ARBA00023002"/>
    </source>
</evidence>
<dbReference type="NCBIfam" id="TIGR01694">
    <property type="entry name" value="MTAP"/>
    <property type="match status" value="1"/>
</dbReference>
<dbReference type="GO" id="GO:0005634">
    <property type="term" value="C:nucleus"/>
    <property type="evidence" value="ECO:0007669"/>
    <property type="project" value="UniProtKB-SubCell"/>
</dbReference>
<comment type="pathway">
    <text evidence="1">Carbohydrate degradation; pentose phosphate pathway; D-ribulose 5-phosphate from D-glucose 6-phosphate (oxidative stage): step 3/3.</text>
</comment>
<evidence type="ECO:0000256" key="7">
    <source>
        <dbReference type="ARBA" id="ARBA00023064"/>
    </source>
</evidence>
<feature type="binding site" evidence="9">
    <location>
        <position position="697"/>
    </location>
    <ligand>
        <name>substrate</name>
    </ligand>
</feature>
<comment type="subcellular location">
    <subcellularLocation>
        <location evidence="9">Cytoplasm</location>
    </subcellularLocation>
    <subcellularLocation>
        <location evidence="9">Nucleus</location>
    </subcellularLocation>
</comment>
<dbReference type="GO" id="GO:0006098">
    <property type="term" value="P:pentose-phosphate shunt"/>
    <property type="evidence" value="ECO:0007669"/>
    <property type="project" value="UniProtKB-UniPathway"/>
</dbReference>
<dbReference type="Pfam" id="PF03446">
    <property type="entry name" value="NAD_binding_2"/>
    <property type="match status" value="1"/>
</dbReference>
<feature type="binding site" evidence="9">
    <location>
        <position position="698"/>
    </location>
    <ligand>
        <name>phosphate</name>
        <dbReference type="ChEBI" id="CHEBI:43474"/>
    </ligand>
</feature>
<dbReference type="FunFam" id="3.40.50.720:FF:000634">
    <property type="entry name" value="6-phosphogluconate dehydrogenase, decarboxylating"/>
    <property type="match status" value="1"/>
</dbReference>
<dbReference type="PRINTS" id="PR00076">
    <property type="entry name" value="6PGDHDRGNASE"/>
</dbReference>
<dbReference type="Pfam" id="PF01048">
    <property type="entry name" value="PNP_UDP_1"/>
    <property type="match status" value="1"/>
</dbReference>
<dbReference type="UniPathway" id="UPA00115">
    <property type="reaction ID" value="UER00410"/>
</dbReference>
<dbReference type="SUPFAM" id="SSF51735">
    <property type="entry name" value="NAD(P)-binding Rossmann-fold domains"/>
    <property type="match status" value="1"/>
</dbReference>
<dbReference type="FunFam" id="1.10.1040.10:FF:000040">
    <property type="entry name" value="6-phosphogluconate dehydrogenase, decarboxylating"/>
    <property type="match status" value="1"/>
</dbReference>
<keyword evidence="9" id="KW-0963">Cytoplasm</keyword>
<dbReference type="EMBL" id="KK088423">
    <property type="protein sequence ID" value="EYE95034.1"/>
    <property type="molecule type" value="Genomic_DNA"/>
</dbReference>
<dbReference type="SUPFAM" id="SSF48179">
    <property type="entry name" value="6-phosphogluconate dehydrogenase C-terminal domain-like"/>
    <property type="match status" value="1"/>
</dbReference>
<keyword evidence="12" id="KW-1185">Reference proteome</keyword>
<dbReference type="GO" id="GO:0019509">
    <property type="term" value="P:L-methionine salvage from methylthioadenosine"/>
    <property type="evidence" value="ECO:0007669"/>
    <property type="project" value="UniProtKB-UniRule"/>
</dbReference>
<keyword evidence="3 9" id="KW-0328">Glycosyltransferase</keyword>
<dbReference type="InterPro" id="IPR035994">
    <property type="entry name" value="Nucleoside_phosphorylase_sf"/>
</dbReference>
<dbReference type="Pfam" id="PF00393">
    <property type="entry name" value="6PGD"/>
    <property type="match status" value="1"/>
</dbReference>
<dbReference type="CDD" id="cd09010">
    <property type="entry name" value="MTAP_SsMTAPII_like_MTIP"/>
    <property type="match status" value="1"/>
</dbReference>
<organism evidence="11 12">
    <name type="scientific">Aspergillus ruber (strain CBS 135680)</name>
    <dbReference type="NCBI Taxonomy" id="1388766"/>
    <lineage>
        <taxon>Eukaryota</taxon>
        <taxon>Fungi</taxon>
        <taxon>Dikarya</taxon>
        <taxon>Ascomycota</taxon>
        <taxon>Pezizomycotina</taxon>
        <taxon>Eurotiomycetes</taxon>
        <taxon>Eurotiomycetidae</taxon>
        <taxon>Eurotiales</taxon>
        <taxon>Aspergillaceae</taxon>
        <taxon>Aspergillus</taxon>
        <taxon>Aspergillus subgen. Aspergillus</taxon>
    </lineage>
</organism>
<dbReference type="InterPro" id="IPR006115">
    <property type="entry name" value="6PGDH_NADP-bd"/>
</dbReference>
<feature type="binding site" evidence="9">
    <location>
        <begin position="595"/>
        <end position="596"/>
    </location>
    <ligand>
        <name>phosphate</name>
        <dbReference type="ChEBI" id="CHEBI:43474"/>
    </ligand>
</feature>
<dbReference type="Gene3D" id="1.10.1040.10">
    <property type="entry name" value="N-(1-d-carboxylethyl)-l-norvaline Dehydrogenase, domain 2"/>
    <property type="match status" value="1"/>
</dbReference>
<name>A0A017SEL0_ASPRC</name>
<dbReference type="GO" id="GO:0006166">
    <property type="term" value="P:purine ribonucleoside salvage"/>
    <property type="evidence" value="ECO:0007669"/>
    <property type="project" value="UniProtKB-KW"/>
</dbReference>
<dbReference type="HAMAP" id="MF_01963">
    <property type="entry name" value="MTAP"/>
    <property type="match status" value="1"/>
</dbReference>
<proteinExistence type="inferred from homology"/>
<dbReference type="GO" id="GO:0005737">
    <property type="term" value="C:cytoplasm"/>
    <property type="evidence" value="ECO:0007669"/>
    <property type="project" value="UniProtKB-SubCell"/>
</dbReference>
<comment type="catalytic activity">
    <reaction evidence="9">
        <text>S-methyl-5'-thioadenosine + phosphate = 5-(methylsulfanyl)-alpha-D-ribose 1-phosphate + adenine</text>
        <dbReference type="Rhea" id="RHEA:11852"/>
        <dbReference type="ChEBI" id="CHEBI:16708"/>
        <dbReference type="ChEBI" id="CHEBI:17509"/>
        <dbReference type="ChEBI" id="CHEBI:43474"/>
        <dbReference type="ChEBI" id="CHEBI:58533"/>
        <dbReference type="EC" id="2.4.2.28"/>
    </reaction>
</comment>
<dbReference type="InterPro" id="IPR010044">
    <property type="entry name" value="MTAP"/>
</dbReference>
<comment type="function">
    <text evidence="9">Catalyzes the reversible phosphorylation of S-methyl-5'-thioadenosine (MTA) to adenine and 5-methylthioribose-1-phosphate. Involved in the breakdown of MTA, a major by-product of polyamine biosynthesis. Responsible for the first step in the methionine salvage pathway after MTA has been generated from S-adenosylmethionine. Has broad substrate specificity with 6-aminopurine nucleosides as preferred substrates.</text>
</comment>
<evidence type="ECO:0000313" key="11">
    <source>
        <dbReference type="EMBL" id="EYE95034.1"/>
    </source>
</evidence>
<dbReference type="GeneID" id="63701493"/>
<dbReference type="GO" id="GO:0017061">
    <property type="term" value="F:S-methyl-5-thioadenosine phosphorylase activity"/>
    <property type="evidence" value="ECO:0007669"/>
    <property type="project" value="UniProtKB-UniRule"/>
</dbReference>
<dbReference type="FunFam" id="3.40.50.1580:FF:000008">
    <property type="entry name" value="S-methyl-5'-thioadenosine phosphorylase"/>
    <property type="match status" value="1"/>
</dbReference>
<dbReference type="SMART" id="SM01350">
    <property type="entry name" value="6PGD"/>
    <property type="match status" value="1"/>
</dbReference>
<evidence type="ECO:0000256" key="5">
    <source>
        <dbReference type="ARBA" id="ARBA00022726"/>
    </source>
</evidence>